<dbReference type="InterPro" id="IPR007318">
    <property type="entry name" value="Phopholipid_MeTrfase"/>
</dbReference>
<dbReference type="PANTHER" id="PTHR43847:SF1">
    <property type="entry name" value="BLL3993 PROTEIN"/>
    <property type="match status" value="1"/>
</dbReference>
<feature type="transmembrane region" description="Helical" evidence="5">
    <location>
        <begin position="113"/>
        <end position="139"/>
    </location>
</feature>
<evidence type="ECO:0000313" key="7">
    <source>
        <dbReference type="Proteomes" id="UP000077317"/>
    </source>
</evidence>
<dbReference type="Gene3D" id="1.20.120.1630">
    <property type="match status" value="1"/>
</dbReference>
<sequence length="173" mass="19201">MPAIVLLLPFLLIRFGLLSFLSKSALARAAHFAPMANGEKAAYYIYQSANLAILGTAFFVKIKLDFSWLTFAGIIFYGLGLILCAAAMLDFAGASGTTFCTRGLYSLSRHPMYLAYFVCFLGIAGLTKSVLFLVCVLVFQVSVHWIILAEERECLAAFGETYRAYCKKVRRYL</sequence>
<dbReference type="EMBL" id="CP014699">
    <property type="protein sequence ID" value="AND78606.1"/>
    <property type="molecule type" value="Genomic_DNA"/>
</dbReference>
<keyword evidence="2 5" id="KW-0812">Transmembrane</keyword>
<dbReference type="Pfam" id="PF04191">
    <property type="entry name" value="PEMT"/>
    <property type="match status" value="1"/>
</dbReference>
<keyword evidence="3 5" id="KW-1133">Transmembrane helix</keyword>
<name>A0A172Q577_9STRE</name>
<keyword evidence="6" id="KW-0808">Transferase</keyword>
<proteinExistence type="predicted"/>
<evidence type="ECO:0000256" key="2">
    <source>
        <dbReference type="ARBA" id="ARBA00022692"/>
    </source>
</evidence>
<organism evidence="6 7">
    <name type="scientific">Streptococcus pantholopis</name>
    <dbReference type="NCBI Taxonomy" id="1811193"/>
    <lineage>
        <taxon>Bacteria</taxon>
        <taxon>Bacillati</taxon>
        <taxon>Bacillota</taxon>
        <taxon>Bacilli</taxon>
        <taxon>Lactobacillales</taxon>
        <taxon>Streptococcaceae</taxon>
        <taxon>Streptococcus</taxon>
    </lineage>
</organism>
<feature type="transmembrane region" description="Helical" evidence="5">
    <location>
        <begin position="74"/>
        <end position="93"/>
    </location>
</feature>
<evidence type="ECO:0000256" key="4">
    <source>
        <dbReference type="ARBA" id="ARBA00023136"/>
    </source>
</evidence>
<dbReference type="Proteomes" id="UP000077317">
    <property type="component" value="Chromosome"/>
</dbReference>
<dbReference type="GO" id="GO:0012505">
    <property type="term" value="C:endomembrane system"/>
    <property type="evidence" value="ECO:0007669"/>
    <property type="project" value="UniProtKB-SubCell"/>
</dbReference>
<dbReference type="STRING" id="1811193.A0O21_00485"/>
<evidence type="ECO:0000313" key="6">
    <source>
        <dbReference type="EMBL" id="AND78606.1"/>
    </source>
</evidence>
<reference evidence="7" key="2">
    <citation type="submission" date="2016-03" db="EMBL/GenBank/DDBJ databases">
        <title>Streptococcus antelopensis sp. nov., isolated from the feces of the Tibetan antelope (Pantholops hodgsonii) in Hoh Xil National Nature Reserve, Qinghai, China.</title>
        <authorList>
            <person name="Bai X."/>
        </authorList>
    </citation>
    <scope>NUCLEOTIDE SEQUENCE [LARGE SCALE GENOMIC DNA]</scope>
    <source>
        <strain evidence="7">TA 26</strain>
    </source>
</reference>
<dbReference type="PANTHER" id="PTHR43847">
    <property type="entry name" value="BLL3993 PROTEIN"/>
    <property type="match status" value="1"/>
</dbReference>
<feature type="transmembrane region" description="Helical" evidence="5">
    <location>
        <begin position="45"/>
        <end position="62"/>
    </location>
</feature>
<dbReference type="AlphaFoldDB" id="A0A172Q577"/>
<keyword evidence="7" id="KW-1185">Reference proteome</keyword>
<dbReference type="KEGG" id="spat:A0O21_00485"/>
<dbReference type="RefSeq" id="WP_067059977.1">
    <property type="nucleotide sequence ID" value="NZ_CP014699.1"/>
</dbReference>
<evidence type="ECO:0000256" key="1">
    <source>
        <dbReference type="ARBA" id="ARBA00004127"/>
    </source>
</evidence>
<evidence type="ECO:0000256" key="3">
    <source>
        <dbReference type="ARBA" id="ARBA00022989"/>
    </source>
</evidence>
<keyword evidence="4 5" id="KW-0472">Membrane</keyword>
<gene>
    <name evidence="6" type="ORF">A0O21_00485</name>
</gene>
<dbReference type="GO" id="GO:0032259">
    <property type="term" value="P:methylation"/>
    <property type="evidence" value="ECO:0007669"/>
    <property type="project" value="UniProtKB-KW"/>
</dbReference>
<evidence type="ECO:0000256" key="5">
    <source>
        <dbReference type="SAM" id="Phobius"/>
    </source>
</evidence>
<keyword evidence="6" id="KW-0489">Methyltransferase</keyword>
<protein>
    <submittedName>
        <fullName evidence="6">Phospholipid methyltransferase</fullName>
    </submittedName>
</protein>
<dbReference type="InterPro" id="IPR052527">
    <property type="entry name" value="Metal_cation-efflux_comp"/>
</dbReference>
<reference evidence="6 7" key="1">
    <citation type="journal article" date="2016" name="Int. J. Syst. Evol. Microbiol.">
        <title>Streptococcuspantholopis sp. nov., isolated from faeces of the Tibetan antelope (Pantholops hodgsonii).</title>
        <authorList>
            <person name="Bai X."/>
            <person name="Xiong Y."/>
            <person name="Lu S."/>
            <person name="Jin D."/>
            <person name="Lai X."/>
            <person name="Yang J."/>
            <person name="Niu L."/>
            <person name="Hu S."/>
            <person name="Meng X."/>
            <person name="Pu J."/>
            <person name="Ye C."/>
            <person name="Xu J."/>
        </authorList>
    </citation>
    <scope>NUCLEOTIDE SEQUENCE [LARGE SCALE GENOMIC DNA]</scope>
    <source>
        <strain evidence="6 7">TA 26</strain>
    </source>
</reference>
<accession>A0A172Q577</accession>
<dbReference type="GO" id="GO:0008168">
    <property type="term" value="F:methyltransferase activity"/>
    <property type="evidence" value="ECO:0007669"/>
    <property type="project" value="UniProtKB-KW"/>
</dbReference>
<dbReference type="OrthoDB" id="272002at2"/>
<comment type="subcellular location">
    <subcellularLocation>
        <location evidence="1">Endomembrane system</location>
        <topology evidence="1">Multi-pass membrane protein</topology>
    </subcellularLocation>
</comment>